<reference evidence="1 2" key="1">
    <citation type="journal article" date="2019" name="Int. J. Syst. Evol. Microbiol.">
        <title>The Global Catalogue of Microorganisms (GCM) 10K type strain sequencing project: providing services to taxonomists for standard genome sequencing and annotation.</title>
        <authorList>
            <consortium name="The Broad Institute Genomics Platform"/>
            <consortium name="The Broad Institute Genome Sequencing Center for Infectious Disease"/>
            <person name="Wu L."/>
            <person name="Ma J."/>
        </authorList>
    </citation>
    <scope>NUCLEOTIDE SEQUENCE [LARGE SCALE GENOMIC DNA]</scope>
    <source>
        <strain evidence="1 2">JCM 17504</strain>
    </source>
</reference>
<organism evidence="1 2">
    <name type="scientific">Haladaptatus pallidirubidus</name>
    <dbReference type="NCBI Taxonomy" id="1008152"/>
    <lineage>
        <taxon>Archaea</taxon>
        <taxon>Methanobacteriati</taxon>
        <taxon>Methanobacteriota</taxon>
        <taxon>Stenosarchaea group</taxon>
        <taxon>Halobacteria</taxon>
        <taxon>Halobacteriales</taxon>
        <taxon>Haladaptataceae</taxon>
        <taxon>Haladaptatus</taxon>
    </lineage>
</organism>
<evidence type="ECO:0000313" key="1">
    <source>
        <dbReference type="EMBL" id="GAA5051915.1"/>
    </source>
</evidence>
<name>A0AAV3UIJ8_9EURY</name>
<dbReference type="EMBL" id="BAABKX010000010">
    <property type="protein sequence ID" value="GAA5051915.1"/>
    <property type="molecule type" value="Genomic_DNA"/>
</dbReference>
<proteinExistence type="predicted"/>
<keyword evidence="2" id="KW-1185">Reference proteome</keyword>
<dbReference type="AlphaFoldDB" id="A0AAV3UIJ8"/>
<sequence length="106" mass="11939">MNESHSDNIVTIAVLVEWIWRIARRELIDDIADELMAQICPHYVHRDIFCKHIDSVETASAGGTLMAFPSDDEPNDDGSVTVLVASRARYACVWVAKIHRTNSFLP</sequence>
<accession>A0AAV3UIJ8</accession>
<gene>
    <name evidence="1" type="ORF">GCM10025751_27560</name>
</gene>
<evidence type="ECO:0000313" key="2">
    <source>
        <dbReference type="Proteomes" id="UP001501729"/>
    </source>
</evidence>
<comment type="caution">
    <text evidence="1">The sequence shown here is derived from an EMBL/GenBank/DDBJ whole genome shotgun (WGS) entry which is preliminary data.</text>
</comment>
<dbReference type="Proteomes" id="UP001501729">
    <property type="component" value="Unassembled WGS sequence"/>
</dbReference>
<protein>
    <submittedName>
        <fullName evidence="1">Uncharacterized protein</fullName>
    </submittedName>
</protein>